<sequence>MNTWSPAPGAAGLSRRNVLKLGGLAGIGLLTATGCGAGGTADDSPGGKGSLRVLCEAGGKQELLKIAELFKKKTGTSVTFVELPYDGLFNRLLGEFSSGAVSFDVAALDAIWLPAFAEGVLRPLDDLFTGEVKEDLFPSLVQGAQVKGRYLGMPAWTNAEILFYRKDLFEDPKEQAAFEKKYGYPLAPPANWDRFSDAAEFFTRDTKGKNALYGTDVKGAVETEWLAHVLQAGSPGAVLDDQGKVIIDNKQHLDALRFYSDLSNKTKVAPPGAKQLDWGGAQNLFNQGRTAMMRFWAHAFPLVPGDSPVHGKVGAAPMIAGAAGTAGVPGPWYLSVPEATKKADLATEFVQFCYDHNALAIQSSLGLAARISAFEEYQDKPGHEHFKPLVQTLSSPATRSRPATPKWQQIVDTVLIPTIQKSLTPGADYEALLKGARSDVERLVG</sequence>
<evidence type="ECO:0000256" key="1">
    <source>
        <dbReference type="ARBA" id="ARBA00008520"/>
    </source>
</evidence>
<dbReference type="CDD" id="cd13585">
    <property type="entry name" value="PBP2_TMBP_like"/>
    <property type="match status" value="1"/>
</dbReference>
<dbReference type="SUPFAM" id="SSF53850">
    <property type="entry name" value="Periplasmic binding protein-like II"/>
    <property type="match status" value="1"/>
</dbReference>
<keyword evidence="3" id="KW-0732">Signal</keyword>
<proteinExistence type="inferred from homology"/>
<keyword evidence="2" id="KW-0813">Transport</keyword>
<dbReference type="PROSITE" id="PS51318">
    <property type="entry name" value="TAT"/>
    <property type="match status" value="1"/>
</dbReference>
<dbReference type="Proteomes" id="UP001445472">
    <property type="component" value="Unassembled WGS sequence"/>
</dbReference>
<evidence type="ECO:0000256" key="3">
    <source>
        <dbReference type="ARBA" id="ARBA00022729"/>
    </source>
</evidence>
<dbReference type="Gene3D" id="3.40.190.10">
    <property type="entry name" value="Periplasmic binding protein-like II"/>
    <property type="match status" value="2"/>
</dbReference>
<keyword evidence="5" id="KW-1185">Reference proteome</keyword>
<dbReference type="PANTHER" id="PTHR43649:SF34">
    <property type="entry name" value="ABC TRANSPORTER PERIPLASMIC-BINDING PROTEIN YCJN-RELATED"/>
    <property type="match status" value="1"/>
</dbReference>
<evidence type="ECO:0000313" key="5">
    <source>
        <dbReference type="Proteomes" id="UP001445472"/>
    </source>
</evidence>
<reference evidence="4 5" key="1">
    <citation type="submission" date="2024-06" db="EMBL/GenBank/DDBJ databases">
        <title>The Natural Products Discovery Center: Release of the First 8490 Sequenced Strains for Exploring Actinobacteria Biosynthetic Diversity.</title>
        <authorList>
            <person name="Kalkreuter E."/>
            <person name="Kautsar S.A."/>
            <person name="Yang D."/>
            <person name="Bader C.D."/>
            <person name="Teijaro C.N."/>
            <person name="Fluegel L."/>
            <person name="Davis C.M."/>
            <person name="Simpson J.R."/>
            <person name="Lauterbach L."/>
            <person name="Steele A.D."/>
            <person name="Gui C."/>
            <person name="Meng S."/>
            <person name="Li G."/>
            <person name="Viehrig K."/>
            <person name="Ye F."/>
            <person name="Su P."/>
            <person name="Kiefer A.F."/>
            <person name="Nichols A."/>
            <person name="Cepeda A.J."/>
            <person name="Yan W."/>
            <person name="Fan B."/>
            <person name="Jiang Y."/>
            <person name="Adhikari A."/>
            <person name="Zheng C.-J."/>
            <person name="Schuster L."/>
            <person name="Cowan T.M."/>
            <person name="Smanski M.J."/>
            <person name="Chevrette M.G."/>
            <person name="De Carvalho L.P.S."/>
            <person name="Shen B."/>
        </authorList>
    </citation>
    <scope>NUCLEOTIDE SEQUENCE [LARGE SCALE GENOMIC DNA]</scope>
    <source>
        <strain evidence="4 5">NPDC000837</strain>
    </source>
</reference>
<comment type="caution">
    <text evidence="4">The sequence shown here is derived from an EMBL/GenBank/DDBJ whole genome shotgun (WGS) entry which is preliminary data.</text>
</comment>
<evidence type="ECO:0000256" key="2">
    <source>
        <dbReference type="ARBA" id="ARBA00022448"/>
    </source>
</evidence>
<dbReference type="InterPro" id="IPR006311">
    <property type="entry name" value="TAT_signal"/>
</dbReference>
<evidence type="ECO:0000313" key="4">
    <source>
        <dbReference type="EMBL" id="MER6611878.1"/>
    </source>
</evidence>
<dbReference type="Pfam" id="PF01547">
    <property type="entry name" value="SBP_bac_1"/>
    <property type="match status" value="1"/>
</dbReference>
<dbReference type="InterPro" id="IPR050490">
    <property type="entry name" value="Bact_solute-bd_prot1"/>
</dbReference>
<dbReference type="PANTHER" id="PTHR43649">
    <property type="entry name" value="ARABINOSE-BINDING PROTEIN-RELATED"/>
    <property type="match status" value="1"/>
</dbReference>
<protein>
    <submittedName>
        <fullName evidence="4">Sugar ABC transporter substrate-binding protein</fullName>
    </submittedName>
</protein>
<gene>
    <name evidence="4" type="ORF">ABT276_00325</name>
</gene>
<dbReference type="RefSeq" id="WP_351974418.1">
    <property type="nucleotide sequence ID" value="NZ_JBEPBX010000001.1"/>
</dbReference>
<organism evidence="4 5">
    <name type="scientific">Streptomyces xantholiticus</name>
    <dbReference type="NCBI Taxonomy" id="68285"/>
    <lineage>
        <taxon>Bacteria</taxon>
        <taxon>Bacillati</taxon>
        <taxon>Actinomycetota</taxon>
        <taxon>Actinomycetes</taxon>
        <taxon>Kitasatosporales</taxon>
        <taxon>Streptomycetaceae</taxon>
        <taxon>Streptomyces</taxon>
    </lineage>
</organism>
<dbReference type="EMBL" id="JBEPBX010000001">
    <property type="protein sequence ID" value="MER6611878.1"/>
    <property type="molecule type" value="Genomic_DNA"/>
</dbReference>
<comment type="similarity">
    <text evidence="1">Belongs to the bacterial solute-binding protein 1 family.</text>
</comment>
<name>A0ABV1UM40_9ACTN</name>
<dbReference type="InterPro" id="IPR006059">
    <property type="entry name" value="SBP"/>
</dbReference>
<accession>A0ABV1UM40</accession>